<feature type="coiled-coil region" evidence="11">
    <location>
        <begin position="1032"/>
        <end position="1066"/>
    </location>
</feature>
<dbReference type="InterPro" id="IPR036277">
    <property type="entry name" value="SMC_hinge_sf"/>
</dbReference>
<keyword evidence="7 11" id="KW-0175">Coiled coil</keyword>
<dbReference type="Proteomes" id="UP000054007">
    <property type="component" value="Unassembled WGS sequence"/>
</dbReference>
<name>A0A0D7BT72_9AGAR</name>
<dbReference type="GO" id="GO:0016887">
    <property type="term" value="F:ATP hydrolysis activity"/>
    <property type="evidence" value="ECO:0007669"/>
    <property type="project" value="InterPro"/>
</dbReference>
<dbReference type="PANTHER" id="PTHR18937">
    <property type="entry name" value="STRUCTURAL MAINTENANCE OF CHROMOSOMES SMC FAMILY MEMBER"/>
    <property type="match status" value="1"/>
</dbReference>
<feature type="coiled-coil region" evidence="11">
    <location>
        <begin position="764"/>
        <end position="791"/>
    </location>
</feature>
<sequence>MPLVQIELCDFKSYRGHQTIGPFKNFTSIIGPNGAGKSNLTDAISFVLGVKSAQLRSSQLKDLVYRGRKLARDPADGEEPSSLIEDDEEDEGEGTAKKAWVMALFVDENDKEWRFQRTISTAGQSEYRLNKKVVTYTNYNAALMDHNILVKAKNFLVFQGDVEAVASQSPKELARLIEQISGSLELAAEYDKAKQAQEQATENATSNFTKRRGFAGEMKQYKEQKSEADKYEAKCQERDDLNLERILYRLYHIEEKIEDNIREIKSRSKALSGFREQQEEHEQELAAARVEQAQARSNVMKVEKQVKKGEKTLEGKKPQLAGVDAQLAHSTRKIGKAAKTKEDVQRSVTEIKAKIAKLESELAVIEEAANEAQERQRQASEHNISLSEESLEEYSRLQAKANTLAVDERQALETLQRDEKGASRALTTLREKEAALQDKKETRTEDLRVQSEKKAELDSKLKNLQTDLALKKQELDNMQSERKRIEQLETQTNEKMGLVLGQLLQANLDQNATERQLKLMETLANLQRLFPGVRGRVTDLCKPTQRKYDVAVSVILGRNNDAIIVDEEKTAIDCIEYMRNQRSGQATFIPLDTIQSKPVNDKFRSFAKGVQLALDVIQYKPVFERAMHHVCGSALVCDTMEIARFVRYDKGQDVKAVTLDGTVIHKSGLITGGRSSQGSTKTWDENDIQGLYRQRDTLAGKLRELARQKSQIKGEDSLVNDIAALESSITLTRDELAVCNRRVSSLRDELKVINAELKKNAPALAQAEKTAANLHSEIEKLEGAIDAATESLFAAFCRKIKVKNIREYEERQLKVAQEESSAKLRFQTQIMRLKHQIAFESEGLQSAEERLANLQKTMDSEEAGLDRLKEEKQAIEADIERTVAQISTQKESLSQLQEELDEKNKAVDNAKKASSKAVKALEAAAKEITLRNDDLEKLASDRAGIYRKCRVDEVDLPLAAGHLKNVPMEEKISNAMAVDKDADALLQPVYIEDYDIEVDFDSLSDTTREGTLDALDDAIAKINEEIEKMAPNMKAIDRLDEVQKKLEQSENEAEQARKDSKGARDLFNEVKQRRCDAFNKAFNHISDCIDTVYKDLTKGKAAPMGGVAYLALEDSEEPYAAGIKYHAMPPMKRFRDMDQLSGGEKTVAALALLFAIHSYQPAPFFVLDEVDAALDNTNVAKIANYIRKHAAETFQFIVISLKGSLYERGNSLVGIYRDQEVNSSTSVTLDLTQYDEE</sequence>
<evidence type="ECO:0000256" key="8">
    <source>
        <dbReference type="ARBA" id="ARBA00023242"/>
    </source>
</evidence>
<dbReference type="GO" id="GO:0003677">
    <property type="term" value="F:DNA binding"/>
    <property type="evidence" value="ECO:0007669"/>
    <property type="project" value="TreeGrafter"/>
</dbReference>
<dbReference type="CDD" id="cd03275">
    <property type="entry name" value="ABC_SMC1_euk"/>
    <property type="match status" value="2"/>
</dbReference>
<dbReference type="InterPro" id="IPR027417">
    <property type="entry name" value="P-loop_NTPase"/>
</dbReference>
<dbReference type="Pfam" id="PF06470">
    <property type="entry name" value="SMC_hinge"/>
    <property type="match status" value="1"/>
</dbReference>
<comment type="subcellular location">
    <subcellularLocation>
        <location evidence="2">Chromosome</location>
    </subcellularLocation>
    <subcellularLocation>
        <location evidence="1 10">Nucleus</location>
    </subcellularLocation>
</comment>
<feature type="region of interest" description="Disordered" evidence="12">
    <location>
        <begin position="415"/>
        <end position="451"/>
    </location>
</feature>
<dbReference type="GO" id="GO:0005524">
    <property type="term" value="F:ATP binding"/>
    <property type="evidence" value="ECO:0007669"/>
    <property type="project" value="InterPro"/>
</dbReference>
<feature type="domain" description="SMC hinge" evidence="13">
    <location>
        <begin position="531"/>
        <end position="647"/>
    </location>
</feature>
<evidence type="ECO:0000256" key="7">
    <source>
        <dbReference type="ARBA" id="ARBA00023054"/>
    </source>
</evidence>
<evidence type="ECO:0000256" key="5">
    <source>
        <dbReference type="ARBA" id="ARBA00022618"/>
    </source>
</evidence>
<dbReference type="GO" id="GO:0007062">
    <property type="term" value="P:sister chromatid cohesion"/>
    <property type="evidence" value="ECO:0007669"/>
    <property type="project" value="InterPro"/>
</dbReference>
<dbReference type="GO" id="GO:0005634">
    <property type="term" value="C:nucleus"/>
    <property type="evidence" value="ECO:0007669"/>
    <property type="project" value="UniProtKB-SubCell"/>
</dbReference>
<evidence type="ECO:0000256" key="12">
    <source>
        <dbReference type="SAM" id="MobiDB-lite"/>
    </source>
</evidence>
<evidence type="ECO:0000256" key="2">
    <source>
        <dbReference type="ARBA" id="ARBA00004286"/>
    </source>
</evidence>
<dbReference type="InterPro" id="IPR028468">
    <property type="entry name" value="Smc1_ABC"/>
</dbReference>
<dbReference type="Gene3D" id="1.20.1060.20">
    <property type="match status" value="1"/>
</dbReference>
<organism evidence="14 15">
    <name type="scientific">Cylindrobasidium torrendii FP15055 ss-10</name>
    <dbReference type="NCBI Taxonomy" id="1314674"/>
    <lineage>
        <taxon>Eukaryota</taxon>
        <taxon>Fungi</taxon>
        <taxon>Dikarya</taxon>
        <taxon>Basidiomycota</taxon>
        <taxon>Agaricomycotina</taxon>
        <taxon>Agaricomycetes</taxon>
        <taxon>Agaricomycetidae</taxon>
        <taxon>Agaricales</taxon>
        <taxon>Marasmiineae</taxon>
        <taxon>Physalacriaceae</taxon>
        <taxon>Cylindrobasidium</taxon>
    </lineage>
</organism>
<keyword evidence="6" id="KW-0498">Mitosis</keyword>
<evidence type="ECO:0000313" key="15">
    <source>
        <dbReference type="Proteomes" id="UP000054007"/>
    </source>
</evidence>
<dbReference type="InterPro" id="IPR010935">
    <property type="entry name" value="SMC_hinge"/>
</dbReference>
<dbReference type="PIRSF" id="PIRSF005719">
    <property type="entry name" value="SMC"/>
    <property type="match status" value="1"/>
</dbReference>
<keyword evidence="9" id="KW-0131">Cell cycle</keyword>
<dbReference type="Gene3D" id="3.40.50.300">
    <property type="entry name" value="P-loop containing nucleotide triphosphate hydrolases"/>
    <property type="match status" value="2"/>
</dbReference>
<feature type="coiled-coil region" evidence="11">
    <location>
        <begin position="830"/>
        <end position="938"/>
    </location>
</feature>
<dbReference type="SMART" id="SM00968">
    <property type="entry name" value="SMC_hinge"/>
    <property type="match status" value="1"/>
</dbReference>
<feature type="compositionally biased region" description="Basic and acidic residues" evidence="12">
    <location>
        <begin position="429"/>
        <end position="451"/>
    </location>
</feature>
<accession>A0A0D7BT72</accession>
<dbReference type="Pfam" id="PF02463">
    <property type="entry name" value="SMC_N"/>
    <property type="match status" value="1"/>
</dbReference>
<dbReference type="EMBL" id="KN880434">
    <property type="protein sequence ID" value="KIY73713.1"/>
    <property type="molecule type" value="Genomic_DNA"/>
</dbReference>
<dbReference type="InterPro" id="IPR003395">
    <property type="entry name" value="RecF/RecN/SMC_N"/>
</dbReference>
<dbReference type="SUPFAM" id="SSF52540">
    <property type="entry name" value="P-loop containing nucleoside triphosphate hydrolases"/>
    <property type="match status" value="1"/>
</dbReference>
<evidence type="ECO:0000256" key="3">
    <source>
        <dbReference type="ARBA" id="ARBA00005597"/>
    </source>
</evidence>
<feature type="region of interest" description="Disordered" evidence="12">
    <location>
        <begin position="71"/>
        <end position="94"/>
    </location>
</feature>
<dbReference type="GO" id="GO:0008278">
    <property type="term" value="C:cohesin complex"/>
    <property type="evidence" value="ECO:0007669"/>
    <property type="project" value="InterPro"/>
</dbReference>
<keyword evidence="4" id="KW-0158">Chromosome</keyword>
<dbReference type="STRING" id="1314674.A0A0D7BT72"/>
<proteinExistence type="inferred from homology"/>
<evidence type="ECO:0000256" key="6">
    <source>
        <dbReference type="ARBA" id="ARBA00022776"/>
    </source>
</evidence>
<dbReference type="Gene3D" id="3.30.70.1620">
    <property type="match status" value="1"/>
</dbReference>
<comment type="similarity">
    <text evidence="3">Belongs to the SMC family. SMC1 subfamily.</text>
</comment>
<dbReference type="SUPFAM" id="SSF75553">
    <property type="entry name" value="Smc hinge domain"/>
    <property type="match status" value="1"/>
</dbReference>
<dbReference type="AlphaFoldDB" id="A0A0D7BT72"/>
<dbReference type="InterPro" id="IPR024704">
    <property type="entry name" value="SMC"/>
</dbReference>
<feature type="coiled-coil region" evidence="11">
    <location>
        <begin position="271"/>
        <end position="305"/>
    </location>
</feature>
<evidence type="ECO:0000259" key="13">
    <source>
        <dbReference type="SMART" id="SM00968"/>
    </source>
</evidence>
<evidence type="ECO:0000256" key="4">
    <source>
        <dbReference type="ARBA" id="ARBA00022454"/>
    </source>
</evidence>
<keyword evidence="8 10" id="KW-0539">Nucleus</keyword>
<feature type="compositionally biased region" description="Acidic residues" evidence="12">
    <location>
        <begin position="76"/>
        <end position="93"/>
    </location>
</feature>
<dbReference type="GO" id="GO:0051301">
    <property type="term" value="P:cell division"/>
    <property type="evidence" value="ECO:0007669"/>
    <property type="project" value="UniProtKB-KW"/>
</dbReference>
<gene>
    <name evidence="14" type="ORF">CYLTODRAFT_416742</name>
</gene>
<evidence type="ECO:0000313" key="14">
    <source>
        <dbReference type="EMBL" id="KIY73713.1"/>
    </source>
</evidence>
<dbReference type="OrthoDB" id="5575062at2759"/>
<dbReference type="PANTHER" id="PTHR18937:SF12">
    <property type="entry name" value="STRUCTURAL MAINTENANCE OF CHROMOSOMES PROTEIN"/>
    <property type="match status" value="1"/>
</dbReference>
<protein>
    <recommendedName>
        <fullName evidence="10">Structural maintenance of chromosomes protein</fullName>
    </recommendedName>
</protein>
<keyword evidence="15" id="KW-1185">Reference proteome</keyword>
<evidence type="ECO:0000256" key="1">
    <source>
        <dbReference type="ARBA" id="ARBA00004123"/>
    </source>
</evidence>
<keyword evidence="5" id="KW-0132">Cell division</keyword>
<evidence type="ECO:0000256" key="10">
    <source>
        <dbReference type="PIRNR" id="PIRNR005719"/>
    </source>
</evidence>
<evidence type="ECO:0000256" key="11">
    <source>
        <dbReference type="SAM" id="Coils"/>
    </source>
</evidence>
<reference evidence="14 15" key="1">
    <citation type="journal article" date="2015" name="Fungal Genet. Biol.">
        <title>Evolution of novel wood decay mechanisms in Agaricales revealed by the genome sequences of Fistulina hepatica and Cylindrobasidium torrendii.</title>
        <authorList>
            <person name="Floudas D."/>
            <person name="Held B.W."/>
            <person name="Riley R."/>
            <person name="Nagy L.G."/>
            <person name="Koehler G."/>
            <person name="Ransdell A.S."/>
            <person name="Younus H."/>
            <person name="Chow J."/>
            <person name="Chiniquy J."/>
            <person name="Lipzen A."/>
            <person name="Tritt A."/>
            <person name="Sun H."/>
            <person name="Haridas S."/>
            <person name="LaButti K."/>
            <person name="Ohm R.A."/>
            <person name="Kues U."/>
            <person name="Blanchette R.A."/>
            <person name="Grigoriev I.V."/>
            <person name="Minto R.E."/>
            <person name="Hibbett D.S."/>
        </authorList>
    </citation>
    <scope>NUCLEOTIDE SEQUENCE [LARGE SCALE GENOMIC DNA]</scope>
    <source>
        <strain evidence="14 15">FP15055 ss-10</strain>
    </source>
</reference>
<evidence type="ECO:0000256" key="9">
    <source>
        <dbReference type="ARBA" id="ARBA00023306"/>
    </source>
</evidence>